<reference evidence="3 4" key="1">
    <citation type="journal article" date="2019" name="Nat. Ecol. Evol.">
        <title>Megaphylogeny resolves global patterns of mushroom evolution.</title>
        <authorList>
            <person name="Varga T."/>
            <person name="Krizsan K."/>
            <person name="Foldi C."/>
            <person name="Dima B."/>
            <person name="Sanchez-Garcia M."/>
            <person name="Sanchez-Ramirez S."/>
            <person name="Szollosi G.J."/>
            <person name="Szarkandi J.G."/>
            <person name="Papp V."/>
            <person name="Albert L."/>
            <person name="Andreopoulos W."/>
            <person name="Angelini C."/>
            <person name="Antonin V."/>
            <person name="Barry K.W."/>
            <person name="Bougher N.L."/>
            <person name="Buchanan P."/>
            <person name="Buyck B."/>
            <person name="Bense V."/>
            <person name="Catcheside P."/>
            <person name="Chovatia M."/>
            <person name="Cooper J."/>
            <person name="Damon W."/>
            <person name="Desjardin D."/>
            <person name="Finy P."/>
            <person name="Geml J."/>
            <person name="Haridas S."/>
            <person name="Hughes K."/>
            <person name="Justo A."/>
            <person name="Karasinski D."/>
            <person name="Kautmanova I."/>
            <person name="Kiss B."/>
            <person name="Kocsube S."/>
            <person name="Kotiranta H."/>
            <person name="LaButti K.M."/>
            <person name="Lechner B.E."/>
            <person name="Liimatainen K."/>
            <person name="Lipzen A."/>
            <person name="Lukacs Z."/>
            <person name="Mihaltcheva S."/>
            <person name="Morgado L.N."/>
            <person name="Niskanen T."/>
            <person name="Noordeloos M.E."/>
            <person name="Ohm R.A."/>
            <person name="Ortiz-Santana B."/>
            <person name="Ovrebo C."/>
            <person name="Racz N."/>
            <person name="Riley R."/>
            <person name="Savchenko A."/>
            <person name="Shiryaev A."/>
            <person name="Soop K."/>
            <person name="Spirin V."/>
            <person name="Szebenyi C."/>
            <person name="Tomsovsky M."/>
            <person name="Tulloss R.E."/>
            <person name="Uehling J."/>
            <person name="Grigoriev I.V."/>
            <person name="Vagvolgyi C."/>
            <person name="Papp T."/>
            <person name="Martin F.M."/>
            <person name="Miettinen O."/>
            <person name="Hibbett D.S."/>
            <person name="Nagy L.G."/>
        </authorList>
    </citation>
    <scope>NUCLEOTIDE SEQUENCE [LARGE SCALE GENOMIC DNA]</scope>
    <source>
        <strain evidence="3 4">FP101781</strain>
    </source>
</reference>
<evidence type="ECO:0000313" key="2">
    <source>
        <dbReference type="EMBL" id="TEB25847.1"/>
    </source>
</evidence>
<evidence type="ECO:0000313" key="4">
    <source>
        <dbReference type="Proteomes" id="UP000298030"/>
    </source>
</evidence>
<gene>
    <name evidence="3" type="ORF">FA13DRAFT_1727282</name>
    <name evidence="2" type="ORF">FA13DRAFT_1737983</name>
</gene>
<dbReference type="Proteomes" id="UP000298030">
    <property type="component" value="Unassembled WGS sequence"/>
</dbReference>
<proteinExistence type="predicted"/>
<feature type="compositionally biased region" description="Polar residues" evidence="1">
    <location>
        <begin position="21"/>
        <end position="34"/>
    </location>
</feature>
<evidence type="ECO:0000313" key="3">
    <source>
        <dbReference type="EMBL" id="TEB36907.1"/>
    </source>
</evidence>
<feature type="region of interest" description="Disordered" evidence="1">
    <location>
        <begin position="21"/>
        <end position="106"/>
    </location>
</feature>
<protein>
    <submittedName>
        <fullName evidence="3">Uncharacterized protein</fullName>
    </submittedName>
</protein>
<keyword evidence="4" id="KW-1185">Reference proteome</keyword>
<dbReference type="AlphaFoldDB" id="A0A4Y7TRU7"/>
<evidence type="ECO:0000256" key="1">
    <source>
        <dbReference type="SAM" id="MobiDB-lite"/>
    </source>
</evidence>
<feature type="compositionally biased region" description="Basic and acidic residues" evidence="1">
    <location>
        <begin position="54"/>
        <end position="75"/>
    </location>
</feature>
<accession>A0A4Y7TRU7</accession>
<name>A0A4Y7TRU7_COPMI</name>
<dbReference type="EMBL" id="QPFP01000005">
    <property type="protein sequence ID" value="TEB36907.1"/>
    <property type="molecule type" value="Genomic_DNA"/>
</dbReference>
<comment type="caution">
    <text evidence="3">The sequence shown here is derived from an EMBL/GenBank/DDBJ whole genome shotgun (WGS) entry which is preliminary data.</text>
</comment>
<organism evidence="3 4">
    <name type="scientific">Coprinellus micaceus</name>
    <name type="common">Glistening ink-cap mushroom</name>
    <name type="synonym">Coprinus micaceus</name>
    <dbReference type="NCBI Taxonomy" id="71717"/>
    <lineage>
        <taxon>Eukaryota</taxon>
        <taxon>Fungi</taxon>
        <taxon>Dikarya</taxon>
        <taxon>Basidiomycota</taxon>
        <taxon>Agaricomycotina</taxon>
        <taxon>Agaricomycetes</taxon>
        <taxon>Agaricomycetidae</taxon>
        <taxon>Agaricales</taxon>
        <taxon>Agaricineae</taxon>
        <taxon>Psathyrellaceae</taxon>
        <taxon>Coprinellus</taxon>
    </lineage>
</organism>
<dbReference type="EMBL" id="QPFP01000053">
    <property type="protein sequence ID" value="TEB25847.1"/>
    <property type="molecule type" value="Genomic_DNA"/>
</dbReference>
<sequence>MYPGDGFAFTSLPGPLHLAASTASPKIQEPTSRNRLQRSGIARSYGSDSSPDSVDERRGARDQGKVMKRHGVSDHRARRSVHLHGFLPPPSSVINFCRPIPPPPGP</sequence>